<dbReference type="Pfam" id="PF20163">
    <property type="entry name" value="DUF6536"/>
    <property type="match status" value="1"/>
</dbReference>
<comment type="caution">
    <text evidence="4">The sequence shown here is derived from an EMBL/GenBank/DDBJ whole genome shotgun (WGS) entry which is preliminary data.</text>
</comment>
<name>A0A8H4W1T2_9HELO</name>
<proteinExistence type="predicted"/>
<dbReference type="PANTHER" id="PTHR35395">
    <property type="entry name" value="DUF6536 DOMAIN-CONTAINING PROTEIN"/>
    <property type="match status" value="1"/>
</dbReference>
<feature type="compositionally biased region" description="Low complexity" evidence="1">
    <location>
        <begin position="19"/>
        <end position="30"/>
    </location>
</feature>
<feature type="transmembrane region" description="Helical" evidence="2">
    <location>
        <begin position="470"/>
        <end position="490"/>
    </location>
</feature>
<feature type="transmembrane region" description="Helical" evidence="2">
    <location>
        <begin position="64"/>
        <end position="85"/>
    </location>
</feature>
<feature type="region of interest" description="Disordered" evidence="1">
    <location>
        <begin position="1"/>
        <end position="34"/>
    </location>
</feature>
<feature type="transmembrane region" description="Helical" evidence="2">
    <location>
        <begin position="377"/>
        <end position="401"/>
    </location>
</feature>
<dbReference type="OrthoDB" id="5429634at2759"/>
<organism evidence="4 5">
    <name type="scientific">Cudoniella acicularis</name>
    <dbReference type="NCBI Taxonomy" id="354080"/>
    <lineage>
        <taxon>Eukaryota</taxon>
        <taxon>Fungi</taxon>
        <taxon>Dikarya</taxon>
        <taxon>Ascomycota</taxon>
        <taxon>Pezizomycotina</taxon>
        <taxon>Leotiomycetes</taxon>
        <taxon>Helotiales</taxon>
        <taxon>Tricladiaceae</taxon>
        <taxon>Cudoniella</taxon>
    </lineage>
</organism>
<feature type="transmembrane region" description="Helical" evidence="2">
    <location>
        <begin position="173"/>
        <end position="192"/>
    </location>
</feature>
<keyword evidence="5" id="KW-1185">Reference proteome</keyword>
<evidence type="ECO:0000256" key="1">
    <source>
        <dbReference type="SAM" id="MobiDB-lite"/>
    </source>
</evidence>
<evidence type="ECO:0000256" key="2">
    <source>
        <dbReference type="SAM" id="Phobius"/>
    </source>
</evidence>
<dbReference type="AlphaFoldDB" id="A0A8H4W1T2"/>
<evidence type="ECO:0000313" key="5">
    <source>
        <dbReference type="Proteomes" id="UP000566819"/>
    </source>
</evidence>
<feature type="transmembrane region" description="Helical" evidence="2">
    <location>
        <begin position="586"/>
        <end position="609"/>
    </location>
</feature>
<keyword evidence="2" id="KW-0472">Membrane</keyword>
<dbReference type="PANTHER" id="PTHR35395:SF1">
    <property type="entry name" value="DUF6536 DOMAIN-CONTAINING PROTEIN"/>
    <property type="match status" value="1"/>
</dbReference>
<dbReference type="Proteomes" id="UP000566819">
    <property type="component" value="Unassembled WGS sequence"/>
</dbReference>
<keyword evidence="2" id="KW-0812">Transmembrane</keyword>
<feature type="domain" description="DUF6536" evidence="3">
    <location>
        <begin position="62"/>
        <end position="212"/>
    </location>
</feature>
<feature type="transmembrane region" description="Helical" evidence="2">
    <location>
        <begin position="649"/>
        <end position="670"/>
    </location>
</feature>
<evidence type="ECO:0000259" key="3">
    <source>
        <dbReference type="Pfam" id="PF20163"/>
    </source>
</evidence>
<accession>A0A8H4W1T2</accession>
<gene>
    <name evidence="4" type="ORF">G7Y89_g9538</name>
</gene>
<dbReference type="EMBL" id="JAAMPI010000786">
    <property type="protein sequence ID" value="KAF4628620.1"/>
    <property type="molecule type" value="Genomic_DNA"/>
</dbReference>
<protein>
    <recommendedName>
        <fullName evidence="3">DUF6536 domain-containing protein</fullName>
    </recommendedName>
</protein>
<reference evidence="4 5" key="1">
    <citation type="submission" date="2020-03" db="EMBL/GenBank/DDBJ databases">
        <title>Draft Genome Sequence of Cudoniella acicularis.</title>
        <authorList>
            <person name="Buettner E."/>
            <person name="Kellner H."/>
        </authorList>
    </citation>
    <scope>NUCLEOTIDE SEQUENCE [LARGE SCALE GENOMIC DNA]</scope>
    <source>
        <strain evidence="4 5">DSM 108380</strain>
    </source>
</reference>
<feature type="transmembrane region" description="Helical" evidence="2">
    <location>
        <begin position="541"/>
        <end position="565"/>
    </location>
</feature>
<feature type="compositionally biased region" description="Polar residues" evidence="1">
    <location>
        <begin position="1"/>
        <end position="10"/>
    </location>
</feature>
<sequence length="726" mass="81319">MSGQYNSQWIPMQPPQWHSEASSPSSQKPSFQGNYTEVAGNEGGKSSYRTQTFMQKYLGGIKRTLRAFVAVACIVLIVNLAWLFYAKSKYGIVDGFGTIQSGECSKVKGLSTWYHLLINILSTLLLTGSNAFMAAYSCPSREEVDRAHQRGRFLHVGSLSFGNLKGVAKRRGLVVLALAISSAPFHLLYNSLVFTSLSSNQYYWTVVTEGFLTGAPFNLTGDWAPHYYGQNTTFPTFTATTLNTSVGIDFLNDGMQLQKAMVDYFDNIQTSAPSWERLENKDCLQAYSNVFLSERRNVVLVSSSKNNTNSILKYGDADWTSGLENNWWICSKQGNDGGSQTCNAETYMSSASNWTVYDFPIEYCLSERTTDTCSVNFSMTIMIVVVAFNAFKVALMLWVLFRYDAENILTSVGDAAASFLLFEDQTTMQMCLADKRDLRRFWQARGFAKPFDRRKRHWGSAVSKKRWTSFFCLMILAFLLVVFFAGWGFIHVRERGTSLDPVSLWNLGFGEVNQNAMVIYGGYGGNGDAVTMAVLANIPQVFLALVYLQYMGIVTSMFLAADWSVFAFKPQTLMVSTPSGKQRGTWLLGAPLAWGIPLLALQTLLHWFLSQSIFMVQTAVYDKDGKPLVYDTNDFNDYSHVSNCGYSPIAIIFSVVATAILLLSAVIFMFRRFPAGSPPVVSTCSAAISASCHPMVRDEEMRYKELRWGVRWRVSEWCWALLVGYC</sequence>
<dbReference type="InterPro" id="IPR046623">
    <property type="entry name" value="DUF6536"/>
</dbReference>
<evidence type="ECO:0000313" key="4">
    <source>
        <dbReference type="EMBL" id="KAF4628620.1"/>
    </source>
</evidence>
<feature type="transmembrane region" description="Helical" evidence="2">
    <location>
        <begin position="113"/>
        <end position="136"/>
    </location>
</feature>
<keyword evidence="2" id="KW-1133">Transmembrane helix</keyword>